<reference evidence="3" key="1">
    <citation type="journal article" date="2023" name="Mol. Phylogenet. Evol.">
        <title>Genome-scale phylogeny and comparative genomics of the fungal order Sordariales.</title>
        <authorList>
            <person name="Hensen N."/>
            <person name="Bonometti L."/>
            <person name="Westerberg I."/>
            <person name="Brannstrom I.O."/>
            <person name="Guillou S."/>
            <person name="Cros-Aarteil S."/>
            <person name="Calhoun S."/>
            <person name="Haridas S."/>
            <person name="Kuo A."/>
            <person name="Mondo S."/>
            <person name="Pangilinan J."/>
            <person name="Riley R."/>
            <person name="LaButti K."/>
            <person name="Andreopoulos B."/>
            <person name="Lipzen A."/>
            <person name="Chen C."/>
            <person name="Yan M."/>
            <person name="Daum C."/>
            <person name="Ng V."/>
            <person name="Clum A."/>
            <person name="Steindorff A."/>
            <person name="Ohm R.A."/>
            <person name="Martin F."/>
            <person name="Silar P."/>
            <person name="Natvig D.O."/>
            <person name="Lalanne C."/>
            <person name="Gautier V."/>
            <person name="Ament-Velasquez S.L."/>
            <person name="Kruys A."/>
            <person name="Hutchinson M.I."/>
            <person name="Powell A.J."/>
            <person name="Barry K."/>
            <person name="Miller A.N."/>
            <person name="Grigoriev I.V."/>
            <person name="Debuchy R."/>
            <person name="Gladieux P."/>
            <person name="Hiltunen Thoren M."/>
            <person name="Johannesson H."/>
        </authorList>
    </citation>
    <scope>NUCLEOTIDE SEQUENCE [LARGE SCALE GENOMIC DNA]</scope>
    <source>
        <strain evidence="3">CBS 340.73</strain>
    </source>
</reference>
<comment type="caution">
    <text evidence="2">The sequence shown here is derived from an EMBL/GenBank/DDBJ whole genome shotgun (WGS) entry which is preliminary data.</text>
</comment>
<feature type="region of interest" description="Disordered" evidence="1">
    <location>
        <begin position="127"/>
        <end position="150"/>
    </location>
</feature>
<feature type="compositionally biased region" description="Polar residues" evidence="1">
    <location>
        <begin position="127"/>
        <end position="136"/>
    </location>
</feature>
<name>A0AAN6S836_9PEZI</name>
<dbReference type="AlphaFoldDB" id="A0AAN6S836"/>
<evidence type="ECO:0000313" key="2">
    <source>
        <dbReference type="EMBL" id="KAK3943940.1"/>
    </source>
</evidence>
<sequence>MCLRLPRFWRRKSRGGTQTFTSQAEIPINAEDLTQTDFAESIVSASPDASSFMTAPETPVIDTLTAGHPTIGKSVDTPAIMSPKAVLPSSAEFKLMQKTNEMDSTMPVQDLRKINDTPYDKLVVCQPSESETATQRRLSETAGERGARAGLDSEAIARERSAESHERYMQHYKHGLSGIPRSGEHYGIEAQNDSVSSEGYQHSGDVQGYQNGPATIRHEGNRVTVTQDAESRQVVMEEDDYEHYSFMDNLNDGHVLMNRVSQSDELDMPHVEHIEDIAKEIHLGQDVHGAPWLTSDLVQKVLLTLPVQSAGGRTVEAGVTA</sequence>
<accession>A0AAN6S836</accession>
<dbReference type="Proteomes" id="UP001303473">
    <property type="component" value="Unassembled WGS sequence"/>
</dbReference>
<keyword evidence="3" id="KW-1185">Reference proteome</keyword>
<gene>
    <name evidence="2" type="ORF">QBC46DRAFT_404849</name>
</gene>
<dbReference type="EMBL" id="MU853762">
    <property type="protein sequence ID" value="KAK3943940.1"/>
    <property type="molecule type" value="Genomic_DNA"/>
</dbReference>
<proteinExistence type="predicted"/>
<protein>
    <submittedName>
        <fullName evidence="2">Uncharacterized protein</fullName>
    </submittedName>
</protein>
<evidence type="ECO:0000256" key="1">
    <source>
        <dbReference type="SAM" id="MobiDB-lite"/>
    </source>
</evidence>
<organism evidence="2 3">
    <name type="scientific">Diplogelasinospora grovesii</name>
    <dbReference type="NCBI Taxonomy" id="303347"/>
    <lineage>
        <taxon>Eukaryota</taxon>
        <taxon>Fungi</taxon>
        <taxon>Dikarya</taxon>
        <taxon>Ascomycota</taxon>
        <taxon>Pezizomycotina</taxon>
        <taxon>Sordariomycetes</taxon>
        <taxon>Sordariomycetidae</taxon>
        <taxon>Sordariales</taxon>
        <taxon>Diplogelasinosporaceae</taxon>
        <taxon>Diplogelasinospora</taxon>
    </lineage>
</organism>
<feature type="compositionally biased region" description="Basic and acidic residues" evidence="1">
    <location>
        <begin position="137"/>
        <end position="147"/>
    </location>
</feature>
<evidence type="ECO:0000313" key="3">
    <source>
        <dbReference type="Proteomes" id="UP001303473"/>
    </source>
</evidence>